<evidence type="ECO:0000313" key="13">
    <source>
        <dbReference type="Proteomes" id="UP000318995"/>
    </source>
</evidence>
<dbReference type="PROSITE" id="PS00571">
    <property type="entry name" value="AMIDASES"/>
    <property type="match status" value="1"/>
</dbReference>
<name>A0A5C5VY40_9BACT</name>
<accession>A0A5C5VY40</accession>
<comment type="subunit">
    <text evidence="2 10">Heterotrimer of A, B and C subunits.</text>
</comment>
<keyword evidence="8 10" id="KW-0648">Protein biosynthesis</keyword>
<dbReference type="PANTHER" id="PTHR11895">
    <property type="entry name" value="TRANSAMIDASE"/>
    <property type="match status" value="1"/>
</dbReference>
<dbReference type="GO" id="GO:0006412">
    <property type="term" value="P:translation"/>
    <property type="evidence" value="ECO:0007669"/>
    <property type="project" value="UniProtKB-UniRule"/>
</dbReference>
<dbReference type="PIRSF" id="PIRSF001221">
    <property type="entry name" value="Amidase_fungi"/>
    <property type="match status" value="1"/>
</dbReference>
<dbReference type="InterPro" id="IPR004412">
    <property type="entry name" value="GatA"/>
</dbReference>
<evidence type="ECO:0000259" key="11">
    <source>
        <dbReference type="Pfam" id="PF01425"/>
    </source>
</evidence>
<dbReference type="InterPro" id="IPR036928">
    <property type="entry name" value="AS_sf"/>
</dbReference>
<feature type="domain" description="Amidase" evidence="11">
    <location>
        <begin position="27"/>
        <end position="495"/>
    </location>
</feature>
<evidence type="ECO:0000313" key="12">
    <source>
        <dbReference type="EMBL" id="TWT42925.1"/>
    </source>
</evidence>
<dbReference type="Gene3D" id="3.90.1300.10">
    <property type="entry name" value="Amidase signature (AS) domain"/>
    <property type="match status" value="1"/>
</dbReference>
<dbReference type="SUPFAM" id="SSF75304">
    <property type="entry name" value="Amidase signature (AS) enzymes"/>
    <property type="match status" value="1"/>
</dbReference>
<dbReference type="InterPro" id="IPR000120">
    <property type="entry name" value="Amidase"/>
</dbReference>
<evidence type="ECO:0000256" key="5">
    <source>
        <dbReference type="ARBA" id="ARBA00022598"/>
    </source>
</evidence>
<comment type="caution">
    <text evidence="12">The sequence shown here is derived from an EMBL/GenBank/DDBJ whole genome shotgun (WGS) entry which is preliminary data.</text>
</comment>
<dbReference type="InterPro" id="IPR020556">
    <property type="entry name" value="Amidase_CS"/>
</dbReference>
<dbReference type="Pfam" id="PF01425">
    <property type="entry name" value="Amidase"/>
    <property type="match status" value="1"/>
</dbReference>
<feature type="active site" description="Acyl-ester intermediate" evidence="10">
    <location>
        <position position="180"/>
    </location>
</feature>
<evidence type="ECO:0000256" key="8">
    <source>
        <dbReference type="ARBA" id="ARBA00022917"/>
    </source>
</evidence>
<evidence type="ECO:0000256" key="3">
    <source>
        <dbReference type="ARBA" id="ARBA00012739"/>
    </source>
</evidence>
<comment type="function">
    <text evidence="10">Allows the formation of correctly charged Gln-tRNA(Gln) through the transamidation of misacylated Glu-tRNA(Gln) in organisms which lack glutaminyl-tRNA synthetase. The reaction takes place in the presence of glutamine and ATP through an activated gamma-phospho-Glu-tRNA(Gln).</text>
</comment>
<gene>
    <name evidence="10 12" type="primary">gatA</name>
    <name evidence="12" type="ORF">Pla111_25630</name>
</gene>
<organism evidence="12 13">
    <name type="scientific">Botrimarina hoheduenensis</name>
    <dbReference type="NCBI Taxonomy" id="2528000"/>
    <lineage>
        <taxon>Bacteria</taxon>
        <taxon>Pseudomonadati</taxon>
        <taxon>Planctomycetota</taxon>
        <taxon>Planctomycetia</taxon>
        <taxon>Pirellulales</taxon>
        <taxon>Lacipirellulaceae</taxon>
        <taxon>Botrimarina</taxon>
    </lineage>
</organism>
<dbReference type="GO" id="GO:0050567">
    <property type="term" value="F:glutaminyl-tRNA synthase (glutamine-hydrolyzing) activity"/>
    <property type="evidence" value="ECO:0007669"/>
    <property type="project" value="UniProtKB-UniRule"/>
</dbReference>
<sequence length="514" mass="54387">MADSLAELTAVEQLRLLNAGQTTSVALTTACLDRIAATDQRVGAFLRTTPERALAQAADIDRRRAAGDAVGALGGVPVAVKDVLCDEGQLTTCASKMLADFRPPYDATVVERLKQADAVLVGRTNMDEFAMGGSTENSAFQKTRNPWDLERSPGGSSGGAAACVAAGQTALSIGTDTGGSIRQPAALCGVVGLKPTYGRVSRYGLVAFASSLDQVGPLGRTVSDVALLYDAIAGHDPHDTTSAKAAAEPTLPQVNEPLKGLRVGVVPEHFAAGLSESVRQAVERAIDSYRQAGAQIVEVALPHARHAVATYYVIAPCEASSNLARYDGVHYGRRTDPAAMHARLAAERKSAAEANDATAARQIDTALVRLYRQSRSEALGPEVQRRIMLGAYALSAGYYDAYYLKALKVRRLIRQDFDAAFEQVDVIAGPVTASPAFKLGELIDDPLAMYLVDLYTVSANLAGLPAISLPCGLSPDGLPIGLHLMAPPLKESRLLRAARMFEASRDPLPLPRLD</sequence>
<keyword evidence="6 10" id="KW-0547">Nucleotide-binding</keyword>
<evidence type="ECO:0000256" key="6">
    <source>
        <dbReference type="ARBA" id="ARBA00022741"/>
    </source>
</evidence>
<dbReference type="EC" id="6.3.5.7" evidence="3 10"/>
<keyword evidence="12" id="KW-0808">Transferase</keyword>
<keyword evidence="7 10" id="KW-0067">ATP-binding</keyword>
<evidence type="ECO:0000256" key="4">
    <source>
        <dbReference type="ARBA" id="ARBA00014428"/>
    </source>
</evidence>
<proteinExistence type="inferred from homology"/>
<comment type="similarity">
    <text evidence="1 10">Belongs to the amidase family. GatA subfamily.</text>
</comment>
<evidence type="ECO:0000256" key="2">
    <source>
        <dbReference type="ARBA" id="ARBA00011123"/>
    </source>
</evidence>
<dbReference type="GO" id="GO:0030956">
    <property type="term" value="C:glutamyl-tRNA(Gln) amidotransferase complex"/>
    <property type="evidence" value="ECO:0007669"/>
    <property type="project" value="InterPro"/>
</dbReference>
<dbReference type="GO" id="GO:0005524">
    <property type="term" value="F:ATP binding"/>
    <property type="evidence" value="ECO:0007669"/>
    <property type="project" value="UniProtKB-KW"/>
</dbReference>
<dbReference type="HAMAP" id="MF_00120">
    <property type="entry name" value="GatA"/>
    <property type="match status" value="1"/>
</dbReference>
<keyword evidence="5 10" id="KW-0436">Ligase</keyword>
<comment type="catalytic activity">
    <reaction evidence="9 10">
        <text>L-glutamyl-tRNA(Gln) + L-glutamine + ATP + H2O = L-glutaminyl-tRNA(Gln) + L-glutamate + ADP + phosphate + H(+)</text>
        <dbReference type="Rhea" id="RHEA:17521"/>
        <dbReference type="Rhea" id="RHEA-COMP:9681"/>
        <dbReference type="Rhea" id="RHEA-COMP:9684"/>
        <dbReference type="ChEBI" id="CHEBI:15377"/>
        <dbReference type="ChEBI" id="CHEBI:15378"/>
        <dbReference type="ChEBI" id="CHEBI:29985"/>
        <dbReference type="ChEBI" id="CHEBI:30616"/>
        <dbReference type="ChEBI" id="CHEBI:43474"/>
        <dbReference type="ChEBI" id="CHEBI:58359"/>
        <dbReference type="ChEBI" id="CHEBI:78520"/>
        <dbReference type="ChEBI" id="CHEBI:78521"/>
        <dbReference type="ChEBI" id="CHEBI:456216"/>
        <dbReference type="EC" id="6.3.5.7"/>
    </reaction>
</comment>
<dbReference type="AlphaFoldDB" id="A0A5C5VY40"/>
<feature type="active site" description="Charge relay system" evidence="10">
    <location>
        <position position="156"/>
    </location>
</feature>
<dbReference type="GO" id="GO:0016740">
    <property type="term" value="F:transferase activity"/>
    <property type="evidence" value="ECO:0007669"/>
    <property type="project" value="UniProtKB-KW"/>
</dbReference>
<evidence type="ECO:0000256" key="7">
    <source>
        <dbReference type="ARBA" id="ARBA00022840"/>
    </source>
</evidence>
<dbReference type="PANTHER" id="PTHR11895:SF151">
    <property type="entry name" value="GLUTAMYL-TRNA(GLN) AMIDOTRANSFERASE SUBUNIT A"/>
    <property type="match status" value="1"/>
</dbReference>
<keyword evidence="13" id="KW-1185">Reference proteome</keyword>
<protein>
    <recommendedName>
        <fullName evidence="4 10">Glutamyl-tRNA(Gln) amidotransferase subunit A</fullName>
        <shortName evidence="10">Glu-ADT subunit A</shortName>
        <ecNumber evidence="3 10">6.3.5.7</ecNumber>
    </recommendedName>
</protein>
<dbReference type="OrthoDB" id="9811471at2"/>
<feature type="active site" description="Charge relay system" evidence="10">
    <location>
        <position position="81"/>
    </location>
</feature>
<evidence type="ECO:0000256" key="10">
    <source>
        <dbReference type="HAMAP-Rule" id="MF_00120"/>
    </source>
</evidence>
<dbReference type="EMBL" id="SJPH01000005">
    <property type="protein sequence ID" value="TWT42925.1"/>
    <property type="molecule type" value="Genomic_DNA"/>
</dbReference>
<dbReference type="NCBIfam" id="TIGR00132">
    <property type="entry name" value="gatA"/>
    <property type="match status" value="1"/>
</dbReference>
<evidence type="ECO:0000256" key="9">
    <source>
        <dbReference type="ARBA" id="ARBA00047407"/>
    </source>
</evidence>
<dbReference type="RefSeq" id="WP_146574797.1">
    <property type="nucleotide sequence ID" value="NZ_SJPH01000005.1"/>
</dbReference>
<dbReference type="InterPro" id="IPR023631">
    <property type="entry name" value="Amidase_dom"/>
</dbReference>
<reference evidence="12 13" key="1">
    <citation type="submission" date="2019-02" db="EMBL/GenBank/DDBJ databases">
        <title>Deep-cultivation of Planctomycetes and their phenomic and genomic characterization uncovers novel biology.</title>
        <authorList>
            <person name="Wiegand S."/>
            <person name="Jogler M."/>
            <person name="Boedeker C."/>
            <person name="Pinto D."/>
            <person name="Vollmers J."/>
            <person name="Rivas-Marin E."/>
            <person name="Kohn T."/>
            <person name="Peeters S.H."/>
            <person name="Heuer A."/>
            <person name="Rast P."/>
            <person name="Oberbeckmann S."/>
            <person name="Bunk B."/>
            <person name="Jeske O."/>
            <person name="Meyerdierks A."/>
            <person name="Storesund J.E."/>
            <person name="Kallscheuer N."/>
            <person name="Luecker S."/>
            <person name="Lage O.M."/>
            <person name="Pohl T."/>
            <person name="Merkel B.J."/>
            <person name="Hornburger P."/>
            <person name="Mueller R.-W."/>
            <person name="Bruemmer F."/>
            <person name="Labrenz M."/>
            <person name="Spormann A.M."/>
            <person name="Op Den Camp H."/>
            <person name="Overmann J."/>
            <person name="Amann R."/>
            <person name="Jetten M.S.M."/>
            <person name="Mascher T."/>
            <person name="Medema M.H."/>
            <person name="Devos D.P."/>
            <person name="Kaster A.-K."/>
            <person name="Ovreas L."/>
            <person name="Rohde M."/>
            <person name="Galperin M.Y."/>
            <person name="Jogler C."/>
        </authorList>
    </citation>
    <scope>NUCLEOTIDE SEQUENCE [LARGE SCALE GENOMIC DNA]</scope>
    <source>
        <strain evidence="12 13">Pla111</strain>
    </source>
</reference>
<dbReference type="Proteomes" id="UP000318995">
    <property type="component" value="Unassembled WGS sequence"/>
</dbReference>
<evidence type="ECO:0000256" key="1">
    <source>
        <dbReference type="ARBA" id="ARBA00008069"/>
    </source>
</evidence>